<evidence type="ECO:0000256" key="5">
    <source>
        <dbReference type="RuleBase" id="RU000487"/>
    </source>
</evidence>
<dbReference type="InterPro" id="IPR004000">
    <property type="entry name" value="Actin"/>
</dbReference>
<evidence type="ECO:0008006" key="9">
    <source>
        <dbReference type="Google" id="ProtNLM"/>
    </source>
</evidence>
<keyword evidence="8" id="KW-1185">Reference proteome</keyword>
<proteinExistence type="inferred from homology"/>
<dbReference type="OrthoDB" id="7340501at2759"/>
<dbReference type="InterPro" id="IPR043129">
    <property type="entry name" value="ATPase_NBD"/>
</dbReference>
<evidence type="ECO:0000313" key="7">
    <source>
        <dbReference type="EnsemblMetazoa" id="XP_022653307"/>
    </source>
</evidence>
<dbReference type="OMA" id="QDCKTSP"/>
<dbReference type="CTD" id="42173"/>
<evidence type="ECO:0000256" key="3">
    <source>
        <dbReference type="ARBA" id="ARBA00023163"/>
    </source>
</evidence>
<dbReference type="RefSeq" id="XP_022653307.1">
    <property type="nucleotide sequence ID" value="XM_022797572.1"/>
</dbReference>
<evidence type="ECO:0000256" key="1">
    <source>
        <dbReference type="ARBA" id="ARBA00004123"/>
    </source>
</evidence>
<protein>
    <recommendedName>
        <fullName evidence="9">Actin-related protein 5</fullName>
    </recommendedName>
</protein>
<sequence length="607" mass="68765">MESNDRKLTVFEIPDLFKVPDPVFTYEEACRDKTIVVDNGSYECKAGWSFDTKPRMVFRNHSTKVRGQKGSDIYVGNDIANYEASGWMPMKSPFEKNIVTHPEIQEHIMDHIFTHLGFSSEQDKIDHPIVMTEPLCNPNYYRQFIAELLFECYDVPSVMFGIDSVLSLEYNIPDVQDALVIGLGHSVSQVVPVLNGEIGFKQARRVSYGGQNISGYLQRLLQLKHPHLTVAIGAIKSEYLTHTYCRYALDYEEQVLRFCDPVFADEHTIRVQLPLNSVQTSTSATTTSGKMDVCLAIVHRVECVMSRRYKAKWIHSQEKLKQMLLIQEIVTAEEDSRMRAKLITDLGFDSLDEIEAAISELQQKVDLVLQSELPPEVELCHFSDPDSWLAALRRAREDLTYRISQAELNNLPHQPSGEVGARISDVDMLDRIELIIFETEREFKRSTVLNTDNLNSSAGISQFYQLVLGTERYRAPEVLFQPSAMLGLDQAGIVETIDRVLQQLSPDEQNKVAERIFVTGGPATLPGLKERLEREIRALRPFGIGFNVIMAKDAALDAWNGARMVALNESLKSIAVTKKDYDELGPDYIKNYKCSNVYAPSPLVVRI</sequence>
<keyword evidence="3" id="KW-0804">Transcription</keyword>
<feature type="coiled-coil region" evidence="6">
    <location>
        <begin position="351"/>
        <end position="409"/>
    </location>
</feature>
<dbReference type="FunFam" id="3.30.420.40:FF:000122">
    <property type="entry name" value="ARP5 actin-related protein 5 homolog"/>
    <property type="match status" value="1"/>
</dbReference>
<dbReference type="FunFam" id="3.30.420.40:FF:000048">
    <property type="entry name" value="ARP5 actin-related protein 5 homolog"/>
    <property type="match status" value="1"/>
</dbReference>
<evidence type="ECO:0000256" key="2">
    <source>
        <dbReference type="ARBA" id="ARBA00023015"/>
    </source>
</evidence>
<dbReference type="Proteomes" id="UP000594260">
    <property type="component" value="Unplaced"/>
</dbReference>
<keyword evidence="2" id="KW-0805">Transcription regulation</keyword>
<evidence type="ECO:0000256" key="4">
    <source>
        <dbReference type="ARBA" id="ARBA00023242"/>
    </source>
</evidence>
<dbReference type="PANTHER" id="PTHR11937">
    <property type="entry name" value="ACTIN"/>
    <property type="match status" value="1"/>
</dbReference>
<dbReference type="GO" id="GO:0005634">
    <property type="term" value="C:nucleus"/>
    <property type="evidence" value="ECO:0007669"/>
    <property type="project" value="UniProtKB-SubCell"/>
</dbReference>
<reference evidence="7" key="1">
    <citation type="submission" date="2021-01" db="UniProtKB">
        <authorList>
            <consortium name="EnsemblMetazoa"/>
        </authorList>
    </citation>
    <scope>IDENTIFICATION</scope>
</reference>
<dbReference type="InParanoid" id="A0A7M7JNV4"/>
<dbReference type="AlphaFoldDB" id="A0A7M7JNV4"/>
<dbReference type="CDD" id="cd10211">
    <property type="entry name" value="ASKHA_NBD_Arp5"/>
    <property type="match status" value="1"/>
</dbReference>
<comment type="subcellular location">
    <subcellularLocation>
        <location evidence="1">Nucleus</location>
    </subcellularLocation>
</comment>
<evidence type="ECO:0000256" key="6">
    <source>
        <dbReference type="SAM" id="Coils"/>
    </source>
</evidence>
<dbReference type="SUPFAM" id="SSF53067">
    <property type="entry name" value="Actin-like ATPase domain"/>
    <property type="match status" value="2"/>
</dbReference>
<dbReference type="KEGG" id="vde:111247042"/>
<dbReference type="SMART" id="SM00268">
    <property type="entry name" value="ACTIN"/>
    <property type="match status" value="1"/>
</dbReference>
<name>A0A7M7JNV4_VARDE</name>
<comment type="similarity">
    <text evidence="5">Belongs to the actin family.</text>
</comment>
<organism evidence="7 8">
    <name type="scientific">Varroa destructor</name>
    <name type="common">Honeybee mite</name>
    <dbReference type="NCBI Taxonomy" id="109461"/>
    <lineage>
        <taxon>Eukaryota</taxon>
        <taxon>Metazoa</taxon>
        <taxon>Ecdysozoa</taxon>
        <taxon>Arthropoda</taxon>
        <taxon>Chelicerata</taxon>
        <taxon>Arachnida</taxon>
        <taxon>Acari</taxon>
        <taxon>Parasitiformes</taxon>
        <taxon>Mesostigmata</taxon>
        <taxon>Gamasina</taxon>
        <taxon>Dermanyssoidea</taxon>
        <taxon>Varroidae</taxon>
        <taxon>Varroa</taxon>
    </lineage>
</organism>
<evidence type="ECO:0000313" key="8">
    <source>
        <dbReference type="Proteomes" id="UP000594260"/>
    </source>
</evidence>
<keyword evidence="4" id="KW-0539">Nucleus</keyword>
<accession>A0A7M7JNV4</accession>
<dbReference type="GeneID" id="111247042"/>
<keyword evidence="6" id="KW-0175">Coiled coil</keyword>
<dbReference type="FunCoup" id="A0A7M7JNV4">
    <property type="interactions" value="1258"/>
</dbReference>
<dbReference type="Gene3D" id="3.30.420.40">
    <property type="match status" value="2"/>
</dbReference>
<dbReference type="EnsemblMetazoa" id="XM_022797572">
    <property type="protein sequence ID" value="XP_022653307"/>
    <property type="gene ID" value="LOC111247042"/>
</dbReference>
<dbReference type="Pfam" id="PF00022">
    <property type="entry name" value="Actin"/>
    <property type="match status" value="2"/>
</dbReference>